<dbReference type="InterPro" id="IPR000219">
    <property type="entry name" value="DH_dom"/>
</dbReference>
<evidence type="ECO:0000256" key="1">
    <source>
        <dbReference type="SAM" id="MobiDB-lite"/>
    </source>
</evidence>
<comment type="caution">
    <text evidence="4">The sequence shown here is derived from an EMBL/GenBank/DDBJ whole genome shotgun (WGS) entry which is preliminary data.</text>
</comment>
<dbReference type="GO" id="GO:0005085">
    <property type="term" value="F:guanyl-nucleotide exchange factor activity"/>
    <property type="evidence" value="ECO:0007669"/>
    <property type="project" value="InterPro"/>
</dbReference>
<dbReference type="PANTHER" id="PTHR45872">
    <property type="entry name" value="RHO GUANINE NUCLEOTIDE EXCHANGE FACTOR 2, ISOFORM D"/>
    <property type="match status" value="1"/>
</dbReference>
<feature type="compositionally biased region" description="Polar residues" evidence="1">
    <location>
        <begin position="374"/>
        <end position="390"/>
    </location>
</feature>
<dbReference type="Gene3D" id="1.20.900.10">
    <property type="entry name" value="Dbl homology (DH) domain"/>
    <property type="match status" value="1"/>
</dbReference>
<dbReference type="SMART" id="SM00228">
    <property type="entry name" value="PDZ"/>
    <property type="match status" value="1"/>
</dbReference>
<reference evidence="4" key="1">
    <citation type="submission" date="2021-02" db="EMBL/GenBank/DDBJ databases">
        <authorList>
            <person name="Nowell W R."/>
        </authorList>
    </citation>
    <scope>NUCLEOTIDE SEQUENCE</scope>
    <source>
        <strain evidence="4">Ploen Becks lab</strain>
    </source>
</reference>
<organism evidence="4 5">
    <name type="scientific">Brachionus calyciflorus</name>
    <dbReference type="NCBI Taxonomy" id="104777"/>
    <lineage>
        <taxon>Eukaryota</taxon>
        <taxon>Metazoa</taxon>
        <taxon>Spiralia</taxon>
        <taxon>Gnathifera</taxon>
        <taxon>Rotifera</taxon>
        <taxon>Eurotatoria</taxon>
        <taxon>Monogononta</taxon>
        <taxon>Pseudotrocha</taxon>
        <taxon>Ploima</taxon>
        <taxon>Brachionidae</taxon>
        <taxon>Brachionus</taxon>
    </lineage>
</organism>
<dbReference type="EMBL" id="CAJNOC010000626">
    <property type="protein sequence ID" value="CAF0784269.1"/>
    <property type="molecule type" value="Genomic_DNA"/>
</dbReference>
<feature type="compositionally biased region" description="Basic residues" evidence="1">
    <location>
        <begin position="357"/>
        <end position="373"/>
    </location>
</feature>
<evidence type="ECO:0000313" key="4">
    <source>
        <dbReference type="EMBL" id="CAF0784269.1"/>
    </source>
</evidence>
<protein>
    <submittedName>
        <fullName evidence="4">Uncharacterized protein</fullName>
    </submittedName>
</protein>
<dbReference type="Pfam" id="PF00595">
    <property type="entry name" value="PDZ"/>
    <property type="match status" value="1"/>
</dbReference>
<dbReference type="GO" id="GO:0001664">
    <property type="term" value="F:G protein-coupled receptor binding"/>
    <property type="evidence" value="ECO:0007669"/>
    <property type="project" value="TreeGrafter"/>
</dbReference>
<dbReference type="InterPro" id="IPR001478">
    <property type="entry name" value="PDZ"/>
</dbReference>
<dbReference type="SUPFAM" id="SSF50156">
    <property type="entry name" value="PDZ domain-like"/>
    <property type="match status" value="1"/>
</dbReference>
<dbReference type="PROSITE" id="PS50106">
    <property type="entry name" value="PDZ"/>
    <property type="match status" value="1"/>
</dbReference>
<feature type="domain" description="DH" evidence="2">
    <location>
        <begin position="441"/>
        <end position="646"/>
    </location>
</feature>
<feature type="domain" description="PDZ" evidence="3">
    <location>
        <begin position="218"/>
        <end position="297"/>
    </location>
</feature>
<dbReference type="AlphaFoldDB" id="A0A813RQR5"/>
<feature type="region of interest" description="Disordered" evidence="1">
    <location>
        <begin position="357"/>
        <end position="438"/>
    </location>
</feature>
<dbReference type="OrthoDB" id="2272012at2759"/>
<dbReference type="SUPFAM" id="SSF48065">
    <property type="entry name" value="DBL homology domain (DH-domain)"/>
    <property type="match status" value="1"/>
</dbReference>
<evidence type="ECO:0000259" key="3">
    <source>
        <dbReference type="PROSITE" id="PS50106"/>
    </source>
</evidence>
<gene>
    <name evidence="4" type="ORF">OXX778_LOCUS5627</name>
</gene>
<name>A0A813RQR5_9BILA</name>
<dbReference type="PANTHER" id="PTHR45872:SF2">
    <property type="entry name" value="RHO GUANINE NUCLEOTIDE EXCHANGE FACTOR 2, ISOFORM D"/>
    <property type="match status" value="1"/>
</dbReference>
<accession>A0A813RQR5</accession>
<evidence type="ECO:0000259" key="2">
    <source>
        <dbReference type="PROSITE" id="PS50010"/>
    </source>
</evidence>
<dbReference type="PROSITE" id="PS50010">
    <property type="entry name" value="DH_2"/>
    <property type="match status" value="1"/>
</dbReference>
<dbReference type="GO" id="GO:0005737">
    <property type="term" value="C:cytoplasm"/>
    <property type="evidence" value="ECO:0007669"/>
    <property type="project" value="TreeGrafter"/>
</dbReference>
<dbReference type="InterPro" id="IPR036034">
    <property type="entry name" value="PDZ_sf"/>
</dbReference>
<evidence type="ECO:0000313" key="5">
    <source>
        <dbReference type="Proteomes" id="UP000663879"/>
    </source>
</evidence>
<feature type="compositionally biased region" description="Polar residues" evidence="1">
    <location>
        <begin position="415"/>
        <end position="437"/>
    </location>
</feature>
<dbReference type="GO" id="GO:0007186">
    <property type="term" value="P:G protein-coupled receptor signaling pathway"/>
    <property type="evidence" value="ECO:0007669"/>
    <property type="project" value="TreeGrafter"/>
</dbReference>
<dbReference type="InterPro" id="IPR035899">
    <property type="entry name" value="DBL_dom_sf"/>
</dbReference>
<dbReference type="Gene3D" id="2.30.42.10">
    <property type="match status" value="1"/>
</dbReference>
<sequence>MHLSTLSSIYSSENLLNPKFANGNNKFKSSTICNNTMYLCNRHSTLIEQPQLDTLPLLQSTLIKSIGIQNFRTYHRLNKHHLKDLNSNSKRITKQKKIESDFFSIEKNQNDVYKSLVSTKFNRLKNTNEKYLNRITMSEQTPTSMNRIVPRRRDTFKLNARNLIKFFTQKSKKTSEISSTSSTTTTTSSTANSIDITESYKNLKLSFESLRIKFKQIQIVLENENSQATFGFTVQGYCPCQVGKIEKNSISELQGLLPGDLIVKINGKNVSRATCDSVVKLIKTNPQRLVLDLMRPCKVSDNKLRAHNKYESIVPAPILMANSTENDLVNTEYNHLNDLVKTNKKLKKNPIGKKYKYTNNKKRAISHQQKYTKKQNTSSMYDYSINQSMPSPIPHLSPVQSENKKLSIITDSDYKTQSSAETENDAGNLSSNASNHPASDDHLNLCEKLLNLEEKFIDIMQKGVQQYSRPLRHCLMIDQVQHCTLFQNIEKILAISEYQLNQLISQDDSILLDMFNTIGKLYENKIRMSCEAFDIYLNGIEKSINLLSQLSLNSNLSRFLLEAKDDIDMDLKTFLLVPIIYVNEIFECLSEIKEKTCPTSSDYQFLVSLTQKLETYCLKAQVILDKFNMDNLVNPLKNFEINLDEEEDFQDYEQQEVVQESNQNSKINLVFSGCLQYRQSCNKWKRIRILFFHDRIILLSYHSNVEKFLSLLSKSSSSSNSLSLLDSLNEFTFKSIGFKTVQGVNFDDRKFEFSLVYSRTTTSSTTQSKTNTIKLKCSNLDEKLKWHKLFSNYLFNF</sequence>
<dbReference type="Proteomes" id="UP000663879">
    <property type="component" value="Unassembled WGS sequence"/>
</dbReference>
<proteinExistence type="predicted"/>
<keyword evidence="5" id="KW-1185">Reference proteome</keyword>